<gene>
    <name evidence="5" type="ordered locus">PP7435_Chr4-1708</name>
</gene>
<proteinExistence type="inferred from homology"/>
<dbReference type="Proteomes" id="UP000006853">
    <property type="component" value="Chromosome 4"/>
</dbReference>
<reference evidence="5 6" key="2">
    <citation type="journal article" date="2016" name="FEMS Yeast Res.">
        <title>Curation of the genome annotation of Pichia pastoris (Komagataella phaffii) CBS7435 from gene level to protein function.</title>
        <authorList>
            <person name="Valli M."/>
            <person name="Tatto N.E."/>
            <person name="Peymann A."/>
            <person name="Gruber C."/>
            <person name="Landes N."/>
            <person name="Ekker H."/>
            <person name="Thallinger G.G."/>
            <person name="Mattanovich D."/>
            <person name="Gasser B."/>
            <person name="Graf A.B."/>
        </authorList>
    </citation>
    <scope>GENOME REANNOTATION</scope>
    <source>
        <strain evidence="5 6">ATCC 76273 / CBS 7435 / CECT 11047 / NRRL Y-11430 / Wegner 21-1</strain>
    </source>
</reference>
<keyword evidence="4" id="KW-0966">Cell projection</keyword>
<dbReference type="InterPro" id="IPR005334">
    <property type="entry name" value="Tctex-1-like"/>
</dbReference>
<dbReference type="CDD" id="cd21457">
    <property type="entry name" value="DLC-like_TDA2"/>
    <property type="match status" value="1"/>
</dbReference>
<comment type="similarity">
    <text evidence="2">Belongs to the TDA2 family.</text>
</comment>
<dbReference type="GO" id="GO:0042995">
    <property type="term" value="C:cell projection"/>
    <property type="evidence" value="ECO:0007669"/>
    <property type="project" value="UniProtKB-SubCell"/>
</dbReference>
<dbReference type="Pfam" id="PF03645">
    <property type="entry name" value="Tctex-1"/>
    <property type="match status" value="1"/>
</dbReference>
<comment type="subcellular location">
    <subcellularLocation>
        <location evidence="1">Cell projection</location>
    </subcellularLocation>
</comment>
<keyword evidence="6" id="KW-1185">Reference proteome</keyword>
<evidence type="ECO:0000313" key="6">
    <source>
        <dbReference type="Proteomes" id="UP000006853"/>
    </source>
</evidence>
<dbReference type="SMR" id="A0A1G4KQW7"/>
<evidence type="ECO:0000313" key="5">
    <source>
        <dbReference type="EMBL" id="SCV12399.1"/>
    </source>
</evidence>
<evidence type="ECO:0000256" key="4">
    <source>
        <dbReference type="ARBA" id="ARBA00023273"/>
    </source>
</evidence>
<evidence type="ECO:0000256" key="3">
    <source>
        <dbReference type="ARBA" id="ARBA00019193"/>
    </source>
</evidence>
<sequence length="114" mass="12740">MKIEITKEINIESLPLEKDLLVEKIKSAVEDPELELDSELVKKVISDILGELISKSSLHKFFVNVVRIQGVEGQNLNICSTSGGHWDQHKDGLLNFKVEVEGGILMVSVVWLKS</sequence>
<reference evidence="5 6" key="1">
    <citation type="journal article" date="2011" name="J. Biotechnol.">
        <title>High-quality genome sequence of Pichia pastoris CBS7435.</title>
        <authorList>
            <person name="Kuberl A."/>
            <person name="Schneider J."/>
            <person name="Thallinger G.G."/>
            <person name="Anderl I."/>
            <person name="Wibberg D."/>
            <person name="Hajek T."/>
            <person name="Jaenicke S."/>
            <person name="Brinkrolf K."/>
            <person name="Goesmann A."/>
            <person name="Szczepanowski R."/>
            <person name="Puhler A."/>
            <person name="Schwab H."/>
            <person name="Glieder A."/>
            <person name="Pichler H."/>
        </authorList>
    </citation>
    <scope>NUCLEOTIDE SEQUENCE [LARGE SCALE GENOMIC DNA]</scope>
    <source>
        <strain evidence="6">ATCC 76273 / CBS 7435 / CECT 11047 / NRRL Y-11430 / Wegner 21-1</strain>
    </source>
</reference>
<evidence type="ECO:0000256" key="1">
    <source>
        <dbReference type="ARBA" id="ARBA00004316"/>
    </source>
</evidence>
<dbReference type="EMBL" id="FR839631">
    <property type="protein sequence ID" value="SCV12399.1"/>
    <property type="molecule type" value="Genomic_DNA"/>
</dbReference>
<dbReference type="InterPro" id="IPR038586">
    <property type="entry name" value="Tctex-1-like_sf"/>
</dbReference>
<organism evidence="5 6">
    <name type="scientific">Komagataella phaffii (strain ATCC 76273 / CBS 7435 / CECT 11047 / NRRL Y-11430 / Wegner 21-1)</name>
    <name type="common">Yeast</name>
    <name type="synonym">Pichia pastoris</name>
    <dbReference type="NCBI Taxonomy" id="981350"/>
    <lineage>
        <taxon>Eukaryota</taxon>
        <taxon>Fungi</taxon>
        <taxon>Dikarya</taxon>
        <taxon>Ascomycota</taxon>
        <taxon>Saccharomycotina</taxon>
        <taxon>Pichiomycetes</taxon>
        <taxon>Pichiales</taxon>
        <taxon>Pichiaceae</taxon>
        <taxon>Komagataella</taxon>
    </lineage>
</organism>
<dbReference type="AlphaFoldDB" id="A0A1G4KQW7"/>
<accession>A0A1G4KQW7</accession>
<dbReference type="Gene3D" id="3.30.1140.40">
    <property type="entry name" value="Tctex-1"/>
    <property type="match status" value="1"/>
</dbReference>
<name>A0A1G4KQW7_KOMPC</name>
<protein>
    <recommendedName>
        <fullName evidence="3">Topoisomerase I damage affected protein 2</fullName>
    </recommendedName>
</protein>
<evidence type="ECO:0000256" key="2">
    <source>
        <dbReference type="ARBA" id="ARBA00010778"/>
    </source>
</evidence>